<protein>
    <submittedName>
        <fullName evidence="1">Uncharacterized protein</fullName>
    </submittedName>
</protein>
<accession>A0A3G9IIY4</accession>
<proteinExistence type="predicted"/>
<dbReference type="Proteomes" id="UP000271573">
    <property type="component" value="Chromosome"/>
</dbReference>
<dbReference type="AlphaFoldDB" id="A0A3G9IIY4"/>
<name>A0A3G9IIY4_9ACTN</name>
<dbReference type="KEGG" id="nbe:Back2_24190"/>
<organism evidence="1 2">
    <name type="scientific">Nocardioides baekrokdamisoli</name>
    <dbReference type="NCBI Taxonomy" id="1804624"/>
    <lineage>
        <taxon>Bacteria</taxon>
        <taxon>Bacillati</taxon>
        <taxon>Actinomycetota</taxon>
        <taxon>Actinomycetes</taxon>
        <taxon>Propionibacteriales</taxon>
        <taxon>Nocardioidaceae</taxon>
        <taxon>Nocardioides</taxon>
    </lineage>
</organism>
<reference evidence="1 2" key="1">
    <citation type="submission" date="2018-11" db="EMBL/GenBank/DDBJ databases">
        <title>Complete genome sequence of Nocardioides baekrokdamisoli strain KCTC 39748.</title>
        <authorList>
            <person name="Kang S.W."/>
            <person name="Lee K.C."/>
            <person name="Kim K.K."/>
            <person name="Kim J.S."/>
            <person name="Kim D.S."/>
            <person name="Ko S.H."/>
            <person name="Yang S.H."/>
            <person name="Shin Y.K."/>
            <person name="Lee J.S."/>
        </authorList>
    </citation>
    <scope>NUCLEOTIDE SEQUENCE [LARGE SCALE GENOMIC DNA]</scope>
    <source>
        <strain evidence="1 2">KCTC 39748</strain>
    </source>
</reference>
<dbReference type="EMBL" id="AP019307">
    <property type="protein sequence ID" value="BBH18132.1"/>
    <property type="molecule type" value="Genomic_DNA"/>
</dbReference>
<keyword evidence="2" id="KW-1185">Reference proteome</keyword>
<evidence type="ECO:0000313" key="1">
    <source>
        <dbReference type="EMBL" id="BBH18132.1"/>
    </source>
</evidence>
<evidence type="ECO:0000313" key="2">
    <source>
        <dbReference type="Proteomes" id="UP000271573"/>
    </source>
</evidence>
<gene>
    <name evidence="1" type="ORF">Back2_24190</name>
</gene>
<sequence length="49" mass="5489">MVDTKTASDLHKRRQIAAKIPVTVIHCGAETRLDRVLTPLSTIPTQHLR</sequence>